<evidence type="ECO:0000313" key="5">
    <source>
        <dbReference type="EMBL" id="KAA5386597.1"/>
    </source>
</evidence>
<dbReference type="EMBL" id="VVZA01000002">
    <property type="protein sequence ID" value="KAA5407308.1"/>
    <property type="molecule type" value="Genomic_DNA"/>
</dbReference>
<reference evidence="13 14" key="1">
    <citation type="journal article" date="2019" name="Nat. Med.">
        <title>A library of human gut bacterial isolates paired with longitudinal multiomics data enables mechanistic microbiome research.</title>
        <authorList>
            <person name="Poyet M."/>
            <person name="Groussin M."/>
            <person name="Gibbons S.M."/>
            <person name="Avila-Pacheco J."/>
            <person name="Jiang X."/>
            <person name="Kearney S.M."/>
            <person name="Perrotta A.R."/>
            <person name="Berdy B."/>
            <person name="Zhao S."/>
            <person name="Lieberman T.D."/>
            <person name="Swanson P.K."/>
            <person name="Smith M."/>
            <person name="Roesemann S."/>
            <person name="Alexander J.E."/>
            <person name="Rich S.A."/>
            <person name="Livny J."/>
            <person name="Vlamakis H."/>
            <person name="Clish C."/>
            <person name="Bullock K."/>
            <person name="Deik A."/>
            <person name="Scott J."/>
            <person name="Pierce K.A."/>
            <person name="Xavier R.J."/>
            <person name="Alm E.J."/>
        </authorList>
    </citation>
    <scope>NUCLEOTIDE SEQUENCE [LARGE SCALE GENOMIC DNA]</scope>
    <source>
        <strain evidence="6 15">BIOML-A1</strain>
        <strain evidence="7 14">BIOML-A4</strain>
        <strain evidence="5 13">BIOML-A5</strain>
    </source>
</reference>
<dbReference type="InterPro" id="IPR036505">
    <property type="entry name" value="Amidase/PGRP_sf"/>
</dbReference>
<dbReference type="RefSeq" id="WP_007840105.1">
    <property type="nucleotide sequence ID" value="NZ_BQOA01000001.1"/>
</dbReference>
<dbReference type="EMBL" id="SLTX01000001">
    <property type="protein sequence ID" value="TDB08617.1"/>
    <property type="molecule type" value="Genomic_DNA"/>
</dbReference>
<dbReference type="Proteomes" id="UP001055104">
    <property type="component" value="Unassembled WGS sequence"/>
</dbReference>
<dbReference type="eggNOG" id="COG3023">
    <property type="taxonomic scope" value="Bacteria"/>
</dbReference>
<protein>
    <submittedName>
        <fullName evidence="10">N-acetylmuramoyl-L-alanine amidase</fullName>
        <ecNumber evidence="10">3.5.1.28</ecNumber>
    </submittedName>
</protein>
<feature type="domain" description="N-acetylmuramoyl-L-alanine amidase" evidence="2">
    <location>
        <begin position="1"/>
        <end position="127"/>
    </location>
</feature>
<dbReference type="Proteomes" id="UP000441162">
    <property type="component" value="Unassembled WGS sequence"/>
</dbReference>
<evidence type="ECO:0000313" key="6">
    <source>
        <dbReference type="EMBL" id="KAA5399388.1"/>
    </source>
</evidence>
<dbReference type="Proteomes" id="UP000347681">
    <property type="component" value="Unassembled WGS sequence"/>
</dbReference>
<dbReference type="EMBL" id="VVZB01000001">
    <property type="protein sequence ID" value="KAA5386597.1"/>
    <property type="molecule type" value="Genomic_DNA"/>
</dbReference>
<feature type="domain" description="Peptidoglycan recognition protein family" evidence="3">
    <location>
        <begin position="1"/>
        <end position="120"/>
    </location>
</feature>
<comment type="similarity">
    <text evidence="1">Belongs to the N-acetylmuramoyl-L-alanine amidase 2 family.</text>
</comment>
<dbReference type="InterPro" id="IPR006619">
    <property type="entry name" value="PGRP_domain_met/bac"/>
</dbReference>
<dbReference type="KEGG" id="bdo:EL88_15135"/>
<dbReference type="GO" id="GO:0008745">
    <property type="term" value="F:N-acetylmuramoyl-L-alanine amidase activity"/>
    <property type="evidence" value="ECO:0007669"/>
    <property type="project" value="UniProtKB-EC"/>
</dbReference>
<dbReference type="Gene3D" id="3.40.80.10">
    <property type="entry name" value="Peptidoglycan recognition protein-like"/>
    <property type="match status" value="1"/>
</dbReference>
<dbReference type="InterPro" id="IPR002502">
    <property type="entry name" value="Amidase_domain"/>
</dbReference>
<dbReference type="SMART" id="SM00701">
    <property type="entry name" value="PGRP"/>
    <property type="match status" value="1"/>
</dbReference>
<dbReference type="PANTHER" id="PTHR11022:SF41">
    <property type="entry name" value="PEPTIDOGLYCAN-RECOGNITION PROTEIN LC-RELATED"/>
    <property type="match status" value="1"/>
</dbReference>
<dbReference type="Proteomes" id="UP001177934">
    <property type="component" value="Chromosome"/>
</dbReference>
<dbReference type="Proteomes" id="UP000481616">
    <property type="component" value="Unassembled WGS sequence"/>
</dbReference>
<dbReference type="EMBL" id="VVYY01000005">
    <property type="protein sequence ID" value="KAA5399388.1"/>
    <property type="molecule type" value="Genomic_DNA"/>
</dbReference>
<evidence type="ECO:0000313" key="16">
    <source>
        <dbReference type="Proteomes" id="UP001177934"/>
    </source>
</evidence>
<evidence type="ECO:0000313" key="9">
    <source>
        <dbReference type="EMBL" id="TDB08617.1"/>
    </source>
</evidence>
<evidence type="ECO:0000313" key="10">
    <source>
        <dbReference type="EMBL" id="WHX09276.1"/>
    </source>
</evidence>
<evidence type="ECO:0000259" key="2">
    <source>
        <dbReference type="SMART" id="SM00644"/>
    </source>
</evidence>
<evidence type="ECO:0000313" key="8">
    <source>
        <dbReference type="EMBL" id="TDA73788.1"/>
    </source>
</evidence>
<dbReference type="InterPro" id="IPR015510">
    <property type="entry name" value="PGRP"/>
</dbReference>
<dbReference type="EMBL" id="BQOB01000001">
    <property type="protein sequence ID" value="GKH83573.1"/>
    <property type="molecule type" value="Genomic_DNA"/>
</dbReference>
<dbReference type="AlphaFoldDB" id="A0A076IQ70"/>
<sequence>MRTVSLIIVHCSANKAGSALRAEDIDRYHRSLGWKCCGYHYVIPTDGTIEAGRPPKMIGAHCKSHNSHSIGICYIGGLDADGKTPKDTRTEAQKVALRKLIEHLHQRYPKALIVGHHDLNPQKTCPCFNVTAEYIDLQP</sequence>
<dbReference type="SMART" id="SM00644">
    <property type="entry name" value="Ami_2"/>
    <property type="match status" value="1"/>
</dbReference>
<dbReference type="Proteomes" id="UP000294834">
    <property type="component" value="Unassembled WGS sequence"/>
</dbReference>
<dbReference type="CDD" id="cd06583">
    <property type="entry name" value="PGRP"/>
    <property type="match status" value="1"/>
</dbReference>
<evidence type="ECO:0000313" key="14">
    <source>
        <dbReference type="Proteomes" id="UP000441162"/>
    </source>
</evidence>
<keyword evidence="10" id="KW-0378">Hydrolase</keyword>
<dbReference type="PANTHER" id="PTHR11022">
    <property type="entry name" value="PEPTIDOGLYCAN RECOGNITION PROTEIN"/>
    <property type="match status" value="1"/>
</dbReference>
<evidence type="ECO:0000313" key="4">
    <source>
        <dbReference type="EMBL" id="GKH83573.1"/>
    </source>
</evidence>
<dbReference type="KEGG" id="bdh:GV66_21550"/>
<organism evidence="10 16">
    <name type="scientific">Phocaeicola dorei</name>
    <dbReference type="NCBI Taxonomy" id="357276"/>
    <lineage>
        <taxon>Bacteria</taxon>
        <taxon>Pseudomonadati</taxon>
        <taxon>Bacteroidota</taxon>
        <taxon>Bacteroidia</taxon>
        <taxon>Bacteroidales</taxon>
        <taxon>Bacteroidaceae</taxon>
        <taxon>Phocaeicola</taxon>
    </lineage>
</organism>
<evidence type="ECO:0000313" key="11">
    <source>
        <dbReference type="Proteomes" id="UP000294527"/>
    </source>
</evidence>
<evidence type="ECO:0000313" key="13">
    <source>
        <dbReference type="Proteomes" id="UP000347681"/>
    </source>
</evidence>
<evidence type="ECO:0000256" key="1">
    <source>
        <dbReference type="ARBA" id="ARBA00007553"/>
    </source>
</evidence>
<evidence type="ECO:0000259" key="3">
    <source>
        <dbReference type="SMART" id="SM00701"/>
    </source>
</evidence>
<dbReference type="GO" id="GO:0009253">
    <property type="term" value="P:peptidoglycan catabolic process"/>
    <property type="evidence" value="ECO:0007669"/>
    <property type="project" value="InterPro"/>
</dbReference>
<proteinExistence type="inferred from homology"/>
<reference evidence="10" key="4">
    <citation type="journal article" date="2023" name="Nat. Commun.">
        <title>Identification of a novel Human Milk Oligosaccharides utilization cluster in the infant gut commensal Bacteroides dorei.</title>
        <authorList>
            <person name="Kijner S."/>
            <person name="Ennis D."/>
            <person name="Shmorak S."/>
            <person name="Florentin A."/>
            <person name="Yassour M."/>
        </authorList>
    </citation>
    <scope>NUCLEOTIDE SEQUENCE</scope>
    <source>
        <strain evidence="10">2</strain>
    </source>
</reference>
<name>A0A076IQ70_9BACT</name>
<dbReference type="EMBL" id="CP126056">
    <property type="protein sequence ID" value="WHX09276.1"/>
    <property type="molecule type" value="Genomic_DNA"/>
</dbReference>
<dbReference type="EMBL" id="SLTU01000002">
    <property type="protein sequence ID" value="TDA73788.1"/>
    <property type="molecule type" value="Genomic_DNA"/>
</dbReference>
<evidence type="ECO:0000313" key="7">
    <source>
        <dbReference type="EMBL" id="KAA5407308.1"/>
    </source>
</evidence>
<dbReference type="GO" id="GO:0008270">
    <property type="term" value="F:zinc ion binding"/>
    <property type="evidence" value="ECO:0007669"/>
    <property type="project" value="InterPro"/>
</dbReference>
<reference evidence="11 12" key="2">
    <citation type="journal article" date="2019" name="Nat. Microbiol.">
        <title>Genomic variation and strain-specific functional adaptation in the human gut microbiome during early life.</title>
        <authorList>
            <person name="Vatanen T."/>
            <person name="Plichta D.R."/>
            <person name="Somani J."/>
            <person name="Munch P.C."/>
            <person name="Arthur T.D."/>
            <person name="Hall A.B."/>
            <person name="Rudolf S."/>
            <person name="Oakeley E.J."/>
            <person name="Ke X."/>
            <person name="Young R.A."/>
            <person name="Haiser H.J."/>
            <person name="Kolde R."/>
            <person name="Yassour M."/>
            <person name="Luopajarvi K."/>
            <person name="Siljander H."/>
            <person name="Virtanen S.M."/>
            <person name="Ilonen J."/>
            <person name="Uibo R."/>
            <person name="Tillmann V."/>
            <person name="Mokurov S."/>
            <person name="Dorshakova N."/>
            <person name="Porter J.A."/>
            <person name="McHardy A.C."/>
            <person name="Lahdesmaki H."/>
            <person name="Vlamakis H."/>
            <person name="Huttenhower C."/>
            <person name="Knip M."/>
            <person name="Xavier R.J."/>
        </authorList>
    </citation>
    <scope>NUCLEOTIDE SEQUENCE [LARGE SCALE GENOMIC DNA]</scope>
    <source>
        <strain evidence="8 11">RJX1047</strain>
        <strain evidence="9 12">RJX1052</strain>
    </source>
</reference>
<dbReference type="EC" id="3.5.1.28" evidence="10"/>
<dbReference type="SUPFAM" id="SSF55846">
    <property type="entry name" value="N-acetylmuramoyl-L-alanine amidase-like"/>
    <property type="match status" value="1"/>
</dbReference>
<accession>A0A076IQ70</accession>
<gene>
    <name evidence="4" type="ORF">CE91St7_44570</name>
    <name evidence="8" type="ORF">E1I98_20915</name>
    <name evidence="9" type="ORF">E1J06_15200</name>
    <name evidence="7" type="ORF">F2Y51_03455</name>
    <name evidence="6" type="ORF">F2Y58_07195</name>
    <name evidence="5" type="ORF">F2Y61_01870</name>
    <name evidence="10" type="ORF">QNN11_18255</name>
</gene>
<evidence type="ECO:0000313" key="12">
    <source>
        <dbReference type="Proteomes" id="UP000294834"/>
    </source>
</evidence>
<dbReference type="Pfam" id="PF01510">
    <property type="entry name" value="Amidase_2"/>
    <property type="match status" value="1"/>
</dbReference>
<dbReference type="Proteomes" id="UP000294527">
    <property type="component" value="Unassembled WGS sequence"/>
</dbReference>
<evidence type="ECO:0000313" key="15">
    <source>
        <dbReference type="Proteomes" id="UP000481616"/>
    </source>
</evidence>
<reference evidence="4" key="3">
    <citation type="submission" date="2022-01" db="EMBL/GenBank/DDBJ databases">
        <title>Novel bile acid biosynthetic pathways are enriched in the microbiome of centenarians.</title>
        <authorList>
            <person name="Sato Y."/>
            <person name="Atarashi K."/>
            <person name="Plichta R.D."/>
            <person name="Arai Y."/>
            <person name="Sasajima S."/>
            <person name="Kearney M.S."/>
            <person name="Suda W."/>
            <person name="Takeshita K."/>
            <person name="Sasaki T."/>
            <person name="Okamoto S."/>
            <person name="Skelly N.A."/>
            <person name="Okamura Y."/>
            <person name="Vlamakis H."/>
            <person name="Li Y."/>
            <person name="Tanoue T."/>
            <person name="Takei H."/>
            <person name="Nittono H."/>
            <person name="Narushima S."/>
            <person name="Irie J."/>
            <person name="Itoh H."/>
            <person name="Moriya K."/>
            <person name="Sugiura Y."/>
            <person name="Suematsu M."/>
            <person name="Moritoki N."/>
            <person name="Shibata S."/>
            <person name="Littman R.D."/>
            <person name="Fischbach A.M."/>
            <person name="Uwamino Y."/>
            <person name="Inoue T."/>
            <person name="Honda A."/>
            <person name="Hattori M."/>
            <person name="Murai T."/>
            <person name="Xavier J.R."/>
            <person name="Hirose N."/>
            <person name="Honda K."/>
        </authorList>
    </citation>
    <scope>NUCLEOTIDE SEQUENCE</scope>
    <source>
        <strain evidence="4">CE91-St7</strain>
    </source>
</reference>